<accession>A0A1G7AI08</accession>
<dbReference type="GO" id="GO:0003700">
    <property type="term" value="F:DNA-binding transcription factor activity"/>
    <property type="evidence" value="ECO:0007669"/>
    <property type="project" value="InterPro"/>
</dbReference>
<dbReference type="InterPro" id="IPR005119">
    <property type="entry name" value="LysR_subst-bd"/>
</dbReference>
<dbReference type="SUPFAM" id="SSF53850">
    <property type="entry name" value="Periplasmic binding protein-like II"/>
    <property type="match status" value="1"/>
</dbReference>
<proteinExistence type="inferred from homology"/>
<keyword evidence="3" id="KW-0805">Transcription regulation</keyword>
<dbReference type="Pfam" id="PF03466">
    <property type="entry name" value="LysR_substrate"/>
    <property type="match status" value="1"/>
</dbReference>
<dbReference type="InterPro" id="IPR036388">
    <property type="entry name" value="WH-like_DNA-bd_sf"/>
</dbReference>
<name>A0A1G7AI08_9BRAD</name>
<evidence type="ECO:0000256" key="5">
    <source>
        <dbReference type="ARBA" id="ARBA00023163"/>
    </source>
</evidence>
<dbReference type="Pfam" id="PF00126">
    <property type="entry name" value="HTH_1"/>
    <property type="match status" value="1"/>
</dbReference>
<dbReference type="EMBL" id="FMZW01000020">
    <property type="protein sequence ID" value="SDE14402.1"/>
    <property type="molecule type" value="Genomic_DNA"/>
</dbReference>
<dbReference type="Gene3D" id="1.10.10.10">
    <property type="entry name" value="Winged helix-like DNA-binding domain superfamily/Winged helix DNA-binding domain"/>
    <property type="match status" value="1"/>
</dbReference>
<dbReference type="InterPro" id="IPR000847">
    <property type="entry name" value="LysR_HTH_N"/>
</dbReference>
<keyword evidence="4 7" id="KW-0238">DNA-binding</keyword>
<dbReference type="SUPFAM" id="SSF46785">
    <property type="entry name" value="Winged helix' DNA-binding domain"/>
    <property type="match status" value="1"/>
</dbReference>
<evidence type="ECO:0000313" key="7">
    <source>
        <dbReference type="EMBL" id="SDE14402.1"/>
    </source>
</evidence>
<evidence type="ECO:0000256" key="1">
    <source>
        <dbReference type="ARBA" id="ARBA00003502"/>
    </source>
</evidence>
<dbReference type="PROSITE" id="PS50931">
    <property type="entry name" value="HTH_LYSR"/>
    <property type="match status" value="1"/>
</dbReference>
<organism evidence="7 8">
    <name type="scientific">Bradyrhizobium brasilense</name>
    <dbReference type="NCBI Taxonomy" id="1419277"/>
    <lineage>
        <taxon>Bacteria</taxon>
        <taxon>Pseudomonadati</taxon>
        <taxon>Pseudomonadota</taxon>
        <taxon>Alphaproteobacteria</taxon>
        <taxon>Hyphomicrobiales</taxon>
        <taxon>Nitrobacteraceae</taxon>
        <taxon>Bradyrhizobium</taxon>
    </lineage>
</organism>
<evidence type="ECO:0000256" key="2">
    <source>
        <dbReference type="ARBA" id="ARBA00009437"/>
    </source>
</evidence>
<dbReference type="PANTHER" id="PTHR30427:SF1">
    <property type="entry name" value="TRANSCRIPTIONAL ACTIVATOR PROTEIN LYSR"/>
    <property type="match status" value="1"/>
</dbReference>
<dbReference type="GO" id="GO:0043565">
    <property type="term" value="F:sequence-specific DNA binding"/>
    <property type="evidence" value="ECO:0007669"/>
    <property type="project" value="TreeGrafter"/>
</dbReference>
<dbReference type="Gene3D" id="3.40.190.290">
    <property type="match status" value="1"/>
</dbReference>
<dbReference type="CDD" id="cd00090">
    <property type="entry name" value="HTH_ARSR"/>
    <property type="match status" value="1"/>
</dbReference>
<comment type="function">
    <text evidence="1">NodD regulates the expression of the nodABCFE genes which encode other nodulation proteins. NodD is also a negative regulator of its own expression. Binds flavonoids as inducers.</text>
</comment>
<gene>
    <name evidence="7" type="ORF">SAMN05216337_1020133</name>
</gene>
<reference evidence="7 8" key="1">
    <citation type="submission" date="2016-10" db="EMBL/GenBank/DDBJ databases">
        <authorList>
            <person name="de Groot N.N."/>
        </authorList>
    </citation>
    <scope>NUCLEOTIDE SEQUENCE [LARGE SCALE GENOMIC DNA]</scope>
    <source>
        <strain evidence="7 8">R5</strain>
    </source>
</reference>
<keyword evidence="5" id="KW-0804">Transcription</keyword>
<dbReference type="GO" id="GO:0010628">
    <property type="term" value="P:positive regulation of gene expression"/>
    <property type="evidence" value="ECO:0007669"/>
    <property type="project" value="TreeGrafter"/>
</dbReference>
<protein>
    <submittedName>
        <fullName evidence="7">DNA-binding transcriptional regulator, LysR family</fullName>
    </submittedName>
</protein>
<evidence type="ECO:0000256" key="3">
    <source>
        <dbReference type="ARBA" id="ARBA00023015"/>
    </source>
</evidence>
<feature type="domain" description="HTH lysR-type" evidence="6">
    <location>
        <begin position="1"/>
        <end position="46"/>
    </location>
</feature>
<dbReference type="Proteomes" id="UP000199245">
    <property type="component" value="Unassembled WGS sequence"/>
</dbReference>
<evidence type="ECO:0000259" key="6">
    <source>
        <dbReference type="PROSITE" id="PS50931"/>
    </source>
</evidence>
<dbReference type="PRINTS" id="PR00039">
    <property type="entry name" value="HTHLYSR"/>
</dbReference>
<comment type="similarity">
    <text evidence="2">Belongs to the LysR transcriptional regulatory family.</text>
</comment>
<dbReference type="AlphaFoldDB" id="A0A1G7AI08"/>
<dbReference type="InterPro" id="IPR011991">
    <property type="entry name" value="ArsR-like_HTH"/>
</dbReference>
<dbReference type="InterPro" id="IPR036390">
    <property type="entry name" value="WH_DNA-bd_sf"/>
</dbReference>
<dbReference type="PANTHER" id="PTHR30427">
    <property type="entry name" value="TRANSCRIPTIONAL ACTIVATOR PROTEIN LYSR"/>
    <property type="match status" value="1"/>
</dbReference>
<sequence length="289" mass="31235">MQHRSATEAARALGVSQPAVSAALKRLEADVGFALFRRESRHIVPTPEAHLLHNEAIRALAGFAELEDAAAGISAGKRGVLTIASPGPGIVWLPGVVSRFQRERPSTTIRLLTRSSENVRSLVSARAFDFGVAEPPFDRTNVVLRRYRMSLDCVMPATHALADRKVVTPDLLERHDLIITSQSRSTYAAVSRAFEASGTPFHPAIECEFFAVALNLVIDGAGVCLVDALSASETLRRTSGASALVIRPFAPAIHYEVGVLKPTIGELSVLAEQFLKLLDDHVAPYLIRS</sequence>
<evidence type="ECO:0000313" key="8">
    <source>
        <dbReference type="Proteomes" id="UP000199245"/>
    </source>
</evidence>
<evidence type="ECO:0000256" key="4">
    <source>
        <dbReference type="ARBA" id="ARBA00023125"/>
    </source>
</evidence>